<dbReference type="EMBL" id="GBXM01001416">
    <property type="protein sequence ID" value="JAI07162.1"/>
    <property type="molecule type" value="Transcribed_RNA"/>
</dbReference>
<organism evidence="1">
    <name type="scientific">Anguilla anguilla</name>
    <name type="common">European freshwater eel</name>
    <name type="synonym">Muraena anguilla</name>
    <dbReference type="NCBI Taxonomy" id="7936"/>
    <lineage>
        <taxon>Eukaryota</taxon>
        <taxon>Metazoa</taxon>
        <taxon>Chordata</taxon>
        <taxon>Craniata</taxon>
        <taxon>Vertebrata</taxon>
        <taxon>Euteleostomi</taxon>
        <taxon>Actinopterygii</taxon>
        <taxon>Neopterygii</taxon>
        <taxon>Teleostei</taxon>
        <taxon>Anguilliformes</taxon>
        <taxon>Anguillidae</taxon>
        <taxon>Anguilla</taxon>
    </lineage>
</organism>
<reference evidence="1" key="2">
    <citation type="journal article" date="2015" name="Fish Shellfish Immunol.">
        <title>Early steps in the European eel (Anguilla anguilla)-Vibrio vulnificus interaction in the gills: Role of the RtxA13 toxin.</title>
        <authorList>
            <person name="Callol A."/>
            <person name="Pajuelo D."/>
            <person name="Ebbesson L."/>
            <person name="Teles M."/>
            <person name="MacKenzie S."/>
            <person name="Amaro C."/>
        </authorList>
    </citation>
    <scope>NUCLEOTIDE SEQUENCE</scope>
</reference>
<proteinExistence type="predicted"/>
<accession>A0A0E9XXK4</accession>
<dbReference type="AlphaFoldDB" id="A0A0E9XXK4"/>
<name>A0A0E9XXK4_ANGAN</name>
<reference evidence="1" key="1">
    <citation type="submission" date="2014-11" db="EMBL/GenBank/DDBJ databases">
        <authorList>
            <person name="Amaro Gonzalez C."/>
        </authorList>
    </citation>
    <scope>NUCLEOTIDE SEQUENCE</scope>
</reference>
<protein>
    <submittedName>
        <fullName evidence="1">Uncharacterized protein</fullName>
    </submittedName>
</protein>
<evidence type="ECO:0000313" key="1">
    <source>
        <dbReference type="EMBL" id="JAI07162.1"/>
    </source>
</evidence>
<sequence>MNRVVNTIEVLRKILLKEKTN</sequence>